<evidence type="ECO:0000259" key="7">
    <source>
        <dbReference type="PROSITE" id="PS51519"/>
    </source>
</evidence>
<feature type="domain" description="RWP-RK" evidence="7">
    <location>
        <begin position="605"/>
        <end position="686"/>
    </location>
</feature>
<dbReference type="EMBL" id="JARPOI010000002">
    <property type="protein sequence ID" value="KAJ9186342.1"/>
    <property type="molecule type" value="Genomic_DNA"/>
</dbReference>
<dbReference type="PROSITE" id="PS51519">
    <property type="entry name" value="RWP_RK"/>
    <property type="match status" value="1"/>
</dbReference>
<feature type="compositionally biased region" description="Polar residues" evidence="6">
    <location>
        <begin position="704"/>
        <end position="714"/>
    </location>
</feature>
<keyword evidence="10" id="KW-1185">Reference proteome</keyword>
<dbReference type="InterPro" id="IPR055081">
    <property type="entry name" value="NLP1-9_GAF"/>
</dbReference>
<keyword evidence="4" id="KW-0804">Transcription</keyword>
<comment type="subunit">
    <text evidence="1">Homodimers and heterodimers.</text>
</comment>
<keyword evidence="2" id="KW-0805">Transcription regulation</keyword>
<keyword evidence="5" id="KW-0539">Nucleus</keyword>
<name>A0ABQ9N3U0_HEVBR</name>
<evidence type="ECO:0000256" key="6">
    <source>
        <dbReference type="SAM" id="MobiDB-lite"/>
    </source>
</evidence>
<dbReference type="InterPro" id="IPR045012">
    <property type="entry name" value="NLP"/>
</dbReference>
<evidence type="ECO:0000256" key="4">
    <source>
        <dbReference type="ARBA" id="ARBA00023163"/>
    </source>
</evidence>
<feature type="region of interest" description="Disordered" evidence="6">
    <location>
        <begin position="801"/>
        <end position="825"/>
    </location>
</feature>
<proteinExistence type="predicted"/>
<dbReference type="Pfam" id="PF00564">
    <property type="entry name" value="PB1"/>
    <property type="match status" value="1"/>
</dbReference>
<reference evidence="9" key="1">
    <citation type="journal article" date="2023" name="Plant Biotechnol. J.">
        <title>Chromosome-level wild Hevea brasiliensis genome provides new tools for genomic-assisted breeding and valuable loci to elevate rubber yield.</title>
        <authorList>
            <person name="Cheng H."/>
            <person name="Song X."/>
            <person name="Hu Y."/>
            <person name="Wu T."/>
            <person name="Yang Q."/>
            <person name="An Z."/>
            <person name="Feng S."/>
            <person name="Deng Z."/>
            <person name="Wu W."/>
            <person name="Zeng X."/>
            <person name="Tu M."/>
            <person name="Wang X."/>
            <person name="Huang H."/>
        </authorList>
    </citation>
    <scope>NUCLEOTIDE SEQUENCE</scope>
    <source>
        <strain evidence="9">MT/VB/25A 57/8</strain>
    </source>
</reference>
<feature type="compositionally biased region" description="Polar residues" evidence="6">
    <location>
        <begin position="801"/>
        <end position="816"/>
    </location>
</feature>
<evidence type="ECO:0000313" key="10">
    <source>
        <dbReference type="Proteomes" id="UP001174677"/>
    </source>
</evidence>
<feature type="region of interest" description="Disordered" evidence="6">
    <location>
        <begin position="69"/>
        <end position="94"/>
    </location>
</feature>
<dbReference type="Pfam" id="PF02042">
    <property type="entry name" value="RWP-RK"/>
    <property type="match status" value="1"/>
</dbReference>
<protein>
    <recommendedName>
        <fullName evidence="11">PB1 domain-containing protein</fullName>
    </recommendedName>
</protein>
<dbReference type="CDD" id="cd06407">
    <property type="entry name" value="PB1_NLP"/>
    <property type="match status" value="1"/>
</dbReference>
<evidence type="ECO:0000256" key="2">
    <source>
        <dbReference type="ARBA" id="ARBA00023015"/>
    </source>
</evidence>
<evidence type="ECO:0000259" key="8">
    <source>
        <dbReference type="PROSITE" id="PS51745"/>
    </source>
</evidence>
<feature type="domain" description="PB1" evidence="8">
    <location>
        <begin position="839"/>
        <end position="922"/>
    </location>
</feature>
<dbReference type="PROSITE" id="PS51745">
    <property type="entry name" value="PB1"/>
    <property type="match status" value="1"/>
</dbReference>
<dbReference type="SUPFAM" id="SSF54277">
    <property type="entry name" value="CAD &amp; PB1 domains"/>
    <property type="match status" value="1"/>
</dbReference>
<sequence length="936" mass="103874">MEDSILSPSTMPVVHADSAMEFDYMDKLLLEGCWLETIDGSEFCNPSTSSSAAFVDASFLWPTSEINDGDLASSPSKRSNQEEEQISLLPRSSPLNEAHGRSLVNAYSLEQDIGSADRLGNNITEGSEVSRRWWIGPRTNPGPKTSVRDRLVRALGHIKDFTKDNDILIQIWVPVDKGGRRVLTTHDQRFALVPNCQRLANYRDISTNYQFSAEEDSKDMVGLPGRVFLGKIPEWTPDVRFFRSDEYPRVDHAQQYDVRGTLALPVFEIGSSTCLGVIEVVTTRQKIKYHPELESVCKALKAVDLQSSEAPSLHHVKVCDMSYQAVLPEIHEVLRSACETHKLPLAQTWVPCIQQGKGGCRHSDENYHRCVSTVDLACYVHDTGVQAFHEACSEHHLLKGQGVAGEAFLTNQPCFSSDITSYGKTEYPLSHHARMFGLHAAVAIRLRSMHTGTADFVLEFFLPADCTDPEKQKKMLTSLSLIIQQVCQSLRVVTEKELEEETGLLITEVLAPSDGRPPKEEMLRVTQPYSESYGGDILSHTDCLTGIQRIGNVVSSCQKEKQKVLINKKLVDLRQNQEDYSLKVSVECGGDSAVAEGSFSSACMGKMGEKRRSKAEKAITLQVLQQYFSGSLKDAARSIGVCPTTLKRICRQHGIKRWPSRKIKKVGHSLQKLQLVIDSVQGASGAFQIGSFYTNFPELASPNLSRSNPFSTSKQSDHPEPSSIQPEGGILSSHVAAQKSPSSSCSQSSSSSHCCSSGIQQNASAFTIPTSEEPVLGENSGNSVLKRVRSDAELQASIQEEQNLLPRSQSHKSLSEQPILGNLPPLPKNGSLISQEIDAQRVKVTYGNEKIRFRMPKSWELKDLLLEIGRRFNIDDVHKYDLKYLDDDSEWILLTCDDDLEECIDLCQSSQSHTIKLLLQISPHLLDRSMNSHGLS</sequence>
<dbReference type="PANTHER" id="PTHR32002:SF44">
    <property type="entry name" value="PROTEIN NLP4"/>
    <property type="match status" value="1"/>
</dbReference>
<dbReference type="Gene3D" id="3.10.20.90">
    <property type="entry name" value="Phosphatidylinositol 3-kinase Catalytic Subunit, Chain A, domain 1"/>
    <property type="match status" value="1"/>
</dbReference>
<dbReference type="InterPro" id="IPR000270">
    <property type="entry name" value="PB1_dom"/>
</dbReference>
<keyword evidence="3" id="KW-0238">DNA-binding</keyword>
<dbReference type="InterPro" id="IPR034891">
    <property type="entry name" value="PB1_NLP"/>
</dbReference>
<dbReference type="PANTHER" id="PTHR32002">
    <property type="entry name" value="PROTEIN NLP8"/>
    <property type="match status" value="1"/>
</dbReference>
<feature type="region of interest" description="Disordered" evidence="6">
    <location>
        <begin position="704"/>
        <end position="728"/>
    </location>
</feature>
<organism evidence="9 10">
    <name type="scientific">Hevea brasiliensis</name>
    <name type="common">Para rubber tree</name>
    <name type="synonym">Siphonia brasiliensis</name>
    <dbReference type="NCBI Taxonomy" id="3981"/>
    <lineage>
        <taxon>Eukaryota</taxon>
        <taxon>Viridiplantae</taxon>
        <taxon>Streptophyta</taxon>
        <taxon>Embryophyta</taxon>
        <taxon>Tracheophyta</taxon>
        <taxon>Spermatophyta</taxon>
        <taxon>Magnoliopsida</taxon>
        <taxon>eudicotyledons</taxon>
        <taxon>Gunneridae</taxon>
        <taxon>Pentapetalae</taxon>
        <taxon>rosids</taxon>
        <taxon>fabids</taxon>
        <taxon>Malpighiales</taxon>
        <taxon>Euphorbiaceae</taxon>
        <taxon>Crotonoideae</taxon>
        <taxon>Micrandreae</taxon>
        <taxon>Hevea</taxon>
    </lineage>
</organism>
<dbReference type="InterPro" id="IPR003035">
    <property type="entry name" value="RWP-RK_dom"/>
</dbReference>
<gene>
    <name evidence="9" type="ORF">P3X46_001922</name>
</gene>
<comment type="caution">
    <text evidence="9">The sequence shown here is derived from an EMBL/GenBank/DDBJ whole genome shotgun (WGS) entry which is preliminary data.</text>
</comment>
<dbReference type="InterPro" id="IPR053793">
    <property type="entry name" value="PB1-like"/>
</dbReference>
<evidence type="ECO:0000313" key="9">
    <source>
        <dbReference type="EMBL" id="KAJ9186342.1"/>
    </source>
</evidence>
<evidence type="ECO:0000256" key="3">
    <source>
        <dbReference type="ARBA" id="ARBA00023125"/>
    </source>
</evidence>
<evidence type="ECO:0000256" key="1">
    <source>
        <dbReference type="ARBA" id="ARBA00011726"/>
    </source>
</evidence>
<accession>A0ABQ9N3U0</accession>
<dbReference type="Proteomes" id="UP001174677">
    <property type="component" value="Chromosome 2"/>
</dbReference>
<dbReference type="SMART" id="SM00666">
    <property type="entry name" value="PB1"/>
    <property type="match status" value="1"/>
</dbReference>
<evidence type="ECO:0000256" key="5">
    <source>
        <dbReference type="ARBA" id="ARBA00023242"/>
    </source>
</evidence>
<evidence type="ECO:0008006" key="11">
    <source>
        <dbReference type="Google" id="ProtNLM"/>
    </source>
</evidence>
<dbReference type="Pfam" id="PF22922">
    <property type="entry name" value="GAF_NLP"/>
    <property type="match status" value="2"/>
</dbReference>